<keyword evidence="2" id="KW-1185">Reference proteome</keyword>
<name>A0A016UCI5_9BILA</name>
<dbReference type="EMBL" id="JARK01001381">
    <property type="protein sequence ID" value="EYC13019.1"/>
    <property type="molecule type" value="Genomic_DNA"/>
</dbReference>
<organism evidence="1 2">
    <name type="scientific">Ancylostoma ceylanicum</name>
    <dbReference type="NCBI Taxonomy" id="53326"/>
    <lineage>
        <taxon>Eukaryota</taxon>
        <taxon>Metazoa</taxon>
        <taxon>Ecdysozoa</taxon>
        <taxon>Nematoda</taxon>
        <taxon>Chromadorea</taxon>
        <taxon>Rhabditida</taxon>
        <taxon>Rhabditina</taxon>
        <taxon>Rhabditomorpha</taxon>
        <taxon>Strongyloidea</taxon>
        <taxon>Ancylostomatidae</taxon>
        <taxon>Ancylostomatinae</taxon>
        <taxon>Ancylostoma</taxon>
    </lineage>
</organism>
<evidence type="ECO:0000313" key="1">
    <source>
        <dbReference type="EMBL" id="EYC13019.1"/>
    </source>
</evidence>
<dbReference type="AlphaFoldDB" id="A0A016UCI5"/>
<gene>
    <name evidence="1" type="primary">Acey_s0045.g1220</name>
    <name evidence="1" type="ORF">Y032_0045g1220</name>
</gene>
<dbReference type="Proteomes" id="UP000024635">
    <property type="component" value="Unassembled WGS sequence"/>
</dbReference>
<accession>A0A016UCI5</accession>
<sequence length="115" mass="12970">MASVPKPVVNSSLRSDVLSEPLIAEESKLIADDNGEGCRPPQKILASSHYTYGQLVKDTPENRTSLYMSICKVNSDHIRNFNNRQQGENLRKMSITIFNHSTKCFDDLSLCILFH</sequence>
<reference evidence="2" key="1">
    <citation type="journal article" date="2015" name="Nat. Genet.">
        <title>The genome and transcriptome of the zoonotic hookworm Ancylostoma ceylanicum identify infection-specific gene families.</title>
        <authorList>
            <person name="Schwarz E.M."/>
            <person name="Hu Y."/>
            <person name="Antoshechkin I."/>
            <person name="Miller M.M."/>
            <person name="Sternberg P.W."/>
            <person name="Aroian R.V."/>
        </authorList>
    </citation>
    <scope>NUCLEOTIDE SEQUENCE</scope>
    <source>
        <strain evidence="2">HY135</strain>
    </source>
</reference>
<protein>
    <submittedName>
        <fullName evidence="1">Uncharacterized protein</fullName>
    </submittedName>
</protein>
<comment type="caution">
    <text evidence="1">The sequence shown here is derived from an EMBL/GenBank/DDBJ whole genome shotgun (WGS) entry which is preliminary data.</text>
</comment>
<evidence type="ECO:0000313" key="2">
    <source>
        <dbReference type="Proteomes" id="UP000024635"/>
    </source>
</evidence>
<proteinExistence type="predicted"/>